<comment type="similarity">
    <text evidence="2 12">Belongs to the RNA methyltransferase RsmE family.</text>
</comment>
<evidence type="ECO:0000313" key="16">
    <source>
        <dbReference type="Proteomes" id="UP000010146"/>
    </source>
</evidence>
<dbReference type="PANTHER" id="PTHR30027">
    <property type="entry name" value="RIBOSOMAL RNA SMALL SUBUNIT METHYLTRANSFERASE E"/>
    <property type="match status" value="1"/>
</dbReference>
<dbReference type="EMBL" id="ABXP02000056">
    <property type="protein sequence ID" value="KKC29984.1"/>
    <property type="molecule type" value="Genomic_DNA"/>
</dbReference>
<keyword evidence="5 12" id="KW-0963">Cytoplasm</keyword>
<feature type="domain" description="Ribosomal RNA small subunit methyltransferase E PUA-like" evidence="14">
    <location>
        <begin position="30"/>
        <end position="73"/>
    </location>
</feature>
<dbReference type="SUPFAM" id="SSF75217">
    <property type="entry name" value="alpha/beta knot"/>
    <property type="match status" value="1"/>
</dbReference>
<evidence type="ECO:0000256" key="6">
    <source>
        <dbReference type="ARBA" id="ARBA00022552"/>
    </source>
</evidence>
<dbReference type="PIRSF" id="PIRSF015601">
    <property type="entry name" value="MTase_slr0722"/>
    <property type="match status" value="1"/>
</dbReference>
<dbReference type="CDD" id="cd18084">
    <property type="entry name" value="RsmE-like"/>
    <property type="match status" value="1"/>
</dbReference>
<evidence type="ECO:0000256" key="11">
    <source>
        <dbReference type="ARBA" id="ARBA00047944"/>
    </source>
</evidence>
<name>A0A0F5PQ59_9THEO</name>
<dbReference type="AlphaFoldDB" id="A0A0F5PQ59"/>
<evidence type="ECO:0000256" key="10">
    <source>
        <dbReference type="ARBA" id="ARBA00025699"/>
    </source>
</evidence>
<evidence type="ECO:0000256" key="3">
    <source>
        <dbReference type="ARBA" id="ARBA00012328"/>
    </source>
</evidence>
<dbReference type="Pfam" id="PF04452">
    <property type="entry name" value="Methyltrans_RNA"/>
    <property type="match status" value="1"/>
</dbReference>
<evidence type="ECO:0000256" key="12">
    <source>
        <dbReference type="PIRNR" id="PIRNR015601"/>
    </source>
</evidence>
<comment type="function">
    <text evidence="10 12">Specifically methylates the N3 position of the uracil ring of uridine 1498 (m3U1498) in 16S rRNA. Acts on the fully assembled 30S ribosomal subunit.</text>
</comment>
<evidence type="ECO:0000313" key="15">
    <source>
        <dbReference type="EMBL" id="KKC29984.1"/>
    </source>
</evidence>
<organism evidence="15 16">
    <name type="scientific">Caldanaerobacter subterraneus subsp. pacificus DSM 12653</name>
    <dbReference type="NCBI Taxonomy" id="391606"/>
    <lineage>
        <taxon>Bacteria</taxon>
        <taxon>Bacillati</taxon>
        <taxon>Bacillota</taxon>
        <taxon>Clostridia</taxon>
        <taxon>Thermoanaerobacterales</taxon>
        <taxon>Thermoanaerobacteraceae</taxon>
        <taxon>Caldanaerobacter</taxon>
    </lineage>
</organism>
<sequence>MVEHIDEGKGIEMRKIFVEKGKIKGKLAYIDGKDFHHLIHVLRYKVGDKIVVSDTEEEYLGRVEKIEKDRVILFLEEKMKGNAESPLEVFLFQGILKADKMDLIVQKCTEIGVRRIIPFVSEFSVVDIKRANIDKKIERWKKISEEACKQSGRSAIPEIFSPVSFEEAIEKVRECDLAIIPYEKEEKKRLKEVLRDVEKAKKIGIFIGPEGGFSQKEIEKAINNGIVPVTLGPRILRAETAAIAVFVLFMYQLGDMG</sequence>
<dbReference type="GO" id="GO:0070475">
    <property type="term" value="P:rRNA base methylation"/>
    <property type="evidence" value="ECO:0007669"/>
    <property type="project" value="TreeGrafter"/>
</dbReference>
<evidence type="ECO:0000256" key="4">
    <source>
        <dbReference type="ARBA" id="ARBA00013673"/>
    </source>
</evidence>
<keyword evidence="8 12" id="KW-0808">Transferase</keyword>
<dbReference type="Pfam" id="PF20260">
    <property type="entry name" value="PUA_4"/>
    <property type="match status" value="1"/>
</dbReference>
<evidence type="ECO:0000259" key="13">
    <source>
        <dbReference type="Pfam" id="PF04452"/>
    </source>
</evidence>
<keyword evidence="7 12" id="KW-0489">Methyltransferase</keyword>
<proteinExistence type="inferred from homology"/>
<reference evidence="16" key="3">
    <citation type="submission" date="2015-02" db="EMBL/GenBank/DDBJ databases">
        <title>Genome analysis of three genomes within the thermophilic hydrogenogenic bacterial species Caldanaerobacter subterraneus.</title>
        <authorList>
            <person name="Sant'Anna F.H."/>
            <person name="Lebedinsky A."/>
            <person name="Sokolova T."/>
            <person name="Robb F.T."/>
            <person name="Gonzalez J.M."/>
        </authorList>
    </citation>
    <scope>NUCLEOTIDE SEQUENCE [LARGE SCALE GENOMIC DNA]</scope>
    <source>
        <strain evidence="16">DSM 12653</strain>
    </source>
</reference>
<dbReference type="RefSeq" id="WP_236727663.1">
    <property type="nucleotide sequence ID" value="NZ_ABXP02000056.1"/>
</dbReference>
<reference evidence="15 16" key="2">
    <citation type="journal article" date="2015" name="BMC Genomics">
        <title>Analysis of three genomes within the thermophilic bacterial species Caldanaerobacter subterraneus with a focus on carbon monoxide dehydrogenase evolution and hydrolase diversity.</title>
        <authorList>
            <person name="Sant'Anna F.H."/>
            <person name="Lebedinsky A.V."/>
            <person name="Sokolova T.G."/>
            <person name="Robb F.T."/>
            <person name="Gonzalez J.M."/>
        </authorList>
    </citation>
    <scope>NUCLEOTIDE SEQUENCE [LARGE SCALE GENOMIC DNA]</scope>
    <source>
        <strain evidence="15 16">DSM 12653</strain>
    </source>
</reference>
<feature type="domain" description="Ribosomal RNA small subunit methyltransferase E methyltransferase" evidence="13">
    <location>
        <begin position="84"/>
        <end position="246"/>
    </location>
</feature>
<dbReference type="InterPro" id="IPR029028">
    <property type="entry name" value="Alpha/beta_knot_MTases"/>
</dbReference>
<evidence type="ECO:0000259" key="14">
    <source>
        <dbReference type="Pfam" id="PF20260"/>
    </source>
</evidence>
<protein>
    <recommendedName>
        <fullName evidence="4 12">Ribosomal RNA small subunit methyltransferase E</fullName>
        <ecNumber evidence="3 12">2.1.1.193</ecNumber>
    </recommendedName>
</protein>
<evidence type="ECO:0000256" key="9">
    <source>
        <dbReference type="ARBA" id="ARBA00022691"/>
    </source>
</evidence>
<keyword evidence="6 12" id="KW-0698">rRNA processing</keyword>
<dbReference type="InterPro" id="IPR046886">
    <property type="entry name" value="RsmE_MTase_dom"/>
</dbReference>
<dbReference type="NCBIfam" id="NF008692">
    <property type="entry name" value="PRK11713.1-5"/>
    <property type="match status" value="1"/>
</dbReference>
<dbReference type="NCBIfam" id="TIGR00046">
    <property type="entry name" value="RsmE family RNA methyltransferase"/>
    <property type="match status" value="1"/>
</dbReference>
<dbReference type="InterPro" id="IPR015947">
    <property type="entry name" value="PUA-like_sf"/>
</dbReference>
<reference evidence="15 16" key="1">
    <citation type="submission" date="2008-07" db="EMBL/GenBank/DDBJ databases">
        <authorList>
            <person name="Gonzalez J."/>
            <person name="Sokolova T."/>
            <person name="Ferriera S."/>
            <person name="Johnson J."/>
            <person name="Kravitz S."/>
            <person name="Beeson K."/>
            <person name="Sutton G."/>
            <person name="Rogers Y.-H."/>
            <person name="Friedman R."/>
            <person name="Frazier M."/>
            <person name="Venter J.C."/>
        </authorList>
    </citation>
    <scope>NUCLEOTIDE SEQUENCE [LARGE SCALE GENOMIC DNA]</scope>
    <source>
        <strain evidence="15 16">DSM 12653</strain>
    </source>
</reference>
<dbReference type="Gene3D" id="3.40.1280.10">
    <property type="match status" value="1"/>
</dbReference>
<comment type="caution">
    <text evidence="15">The sequence shown here is derived from an EMBL/GenBank/DDBJ whole genome shotgun (WGS) entry which is preliminary data.</text>
</comment>
<dbReference type="InterPro" id="IPR046887">
    <property type="entry name" value="RsmE_PUA-like"/>
</dbReference>
<gene>
    <name evidence="15" type="ORF">CDSM653_00995</name>
</gene>
<comment type="subcellular location">
    <subcellularLocation>
        <location evidence="1 12">Cytoplasm</location>
    </subcellularLocation>
</comment>
<dbReference type="EC" id="2.1.1.193" evidence="3 12"/>
<comment type="catalytic activity">
    <reaction evidence="11 12">
        <text>uridine(1498) in 16S rRNA + S-adenosyl-L-methionine = N(3)-methyluridine(1498) in 16S rRNA + S-adenosyl-L-homocysteine + H(+)</text>
        <dbReference type="Rhea" id="RHEA:42920"/>
        <dbReference type="Rhea" id="RHEA-COMP:10283"/>
        <dbReference type="Rhea" id="RHEA-COMP:10284"/>
        <dbReference type="ChEBI" id="CHEBI:15378"/>
        <dbReference type="ChEBI" id="CHEBI:57856"/>
        <dbReference type="ChEBI" id="CHEBI:59789"/>
        <dbReference type="ChEBI" id="CHEBI:65315"/>
        <dbReference type="ChEBI" id="CHEBI:74502"/>
        <dbReference type="EC" id="2.1.1.193"/>
    </reaction>
</comment>
<evidence type="ECO:0000256" key="7">
    <source>
        <dbReference type="ARBA" id="ARBA00022603"/>
    </source>
</evidence>
<dbReference type="InterPro" id="IPR006700">
    <property type="entry name" value="RsmE"/>
</dbReference>
<dbReference type="GO" id="GO:0005737">
    <property type="term" value="C:cytoplasm"/>
    <property type="evidence" value="ECO:0007669"/>
    <property type="project" value="UniProtKB-SubCell"/>
</dbReference>
<dbReference type="Proteomes" id="UP000010146">
    <property type="component" value="Unassembled WGS sequence"/>
</dbReference>
<keyword evidence="9 12" id="KW-0949">S-adenosyl-L-methionine</keyword>
<evidence type="ECO:0000256" key="5">
    <source>
        <dbReference type="ARBA" id="ARBA00022490"/>
    </source>
</evidence>
<evidence type="ECO:0000256" key="2">
    <source>
        <dbReference type="ARBA" id="ARBA00005528"/>
    </source>
</evidence>
<accession>A0A0F5PQ59</accession>
<dbReference type="GO" id="GO:0070042">
    <property type="term" value="F:rRNA (uridine-N3-)-methyltransferase activity"/>
    <property type="evidence" value="ECO:0007669"/>
    <property type="project" value="TreeGrafter"/>
</dbReference>
<evidence type="ECO:0000256" key="1">
    <source>
        <dbReference type="ARBA" id="ARBA00004496"/>
    </source>
</evidence>
<dbReference type="SUPFAM" id="SSF88697">
    <property type="entry name" value="PUA domain-like"/>
    <property type="match status" value="1"/>
</dbReference>
<dbReference type="PANTHER" id="PTHR30027:SF3">
    <property type="entry name" value="16S RRNA (URACIL(1498)-N(3))-METHYLTRANSFERASE"/>
    <property type="match status" value="1"/>
</dbReference>
<evidence type="ECO:0000256" key="8">
    <source>
        <dbReference type="ARBA" id="ARBA00022679"/>
    </source>
</evidence>
<dbReference type="InterPro" id="IPR029026">
    <property type="entry name" value="tRNA_m1G_MTases_N"/>
</dbReference>